<dbReference type="PANTHER" id="PTHR41913:SF1">
    <property type="entry name" value="DUF1684 DOMAIN-CONTAINING PROTEIN"/>
    <property type="match status" value="1"/>
</dbReference>
<evidence type="ECO:0000313" key="1">
    <source>
        <dbReference type="EMBL" id="RZT00211.1"/>
    </source>
</evidence>
<comment type="caution">
    <text evidence="1">The sequence shown here is derived from an EMBL/GenBank/DDBJ whole genome shotgun (WGS) entry which is preliminary data.</text>
</comment>
<evidence type="ECO:0000313" key="2">
    <source>
        <dbReference type="Proteomes" id="UP000292262"/>
    </source>
</evidence>
<sequence length="204" mass="23539">MKNFVVVFLFVFQVAAGQQVGEVEAILEFQAELNAKFASEETSPLTKKDLKEFKTLEFFKINTAYSIKAKFVRTPYETPFIMKTTTSREPIYVKYGEAHFKLKGKAMVLNIYQNQELSTQPEYENYLFLPFTDLSNGETTYAGGRFIDLRIPEGEHILIDFNRAYNPYCAYNERYSCPIPPADNHIKLQINAGVRAFSKHKENN</sequence>
<evidence type="ECO:0008006" key="3">
    <source>
        <dbReference type="Google" id="ProtNLM"/>
    </source>
</evidence>
<dbReference type="AlphaFoldDB" id="A0A4Q7PK41"/>
<gene>
    <name evidence="1" type="ORF">EV197_1447</name>
</gene>
<dbReference type="InterPro" id="IPR012467">
    <property type="entry name" value="DUF1684"/>
</dbReference>
<dbReference type="Pfam" id="PF07920">
    <property type="entry name" value="DUF1684"/>
    <property type="match status" value="1"/>
</dbReference>
<keyword evidence="2" id="KW-1185">Reference proteome</keyword>
<dbReference type="EMBL" id="SGXE01000001">
    <property type="protein sequence ID" value="RZT00211.1"/>
    <property type="molecule type" value="Genomic_DNA"/>
</dbReference>
<name>A0A4Q7PK41_9FLAO</name>
<proteinExistence type="predicted"/>
<dbReference type="Proteomes" id="UP000292262">
    <property type="component" value="Unassembled WGS sequence"/>
</dbReference>
<dbReference type="OrthoDB" id="5493262at2"/>
<accession>A0A4Q7PK41</accession>
<organism evidence="1 2">
    <name type="scientific">Aquimarina brevivitae</name>
    <dbReference type="NCBI Taxonomy" id="323412"/>
    <lineage>
        <taxon>Bacteria</taxon>
        <taxon>Pseudomonadati</taxon>
        <taxon>Bacteroidota</taxon>
        <taxon>Flavobacteriia</taxon>
        <taxon>Flavobacteriales</taxon>
        <taxon>Flavobacteriaceae</taxon>
        <taxon>Aquimarina</taxon>
    </lineage>
</organism>
<reference evidence="1 2" key="1">
    <citation type="submission" date="2019-02" db="EMBL/GenBank/DDBJ databases">
        <title>Genomic Encyclopedia of Type Strains, Phase IV (KMG-IV): sequencing the most valuable type-strain genomes for metagenomic binning, comparative biology and taxonomic classification.</title>
        <authorList>
            <person name="Goeker M."/>
        </authorList>
    </citation>
    <scope>NUCLEOTIDE SEQUENCE [LARGE SCALE GENOMIC DNA]</scope>
    <source>
        <strain evidence="1 2">DSM 17196</strain>
    </source>
</reference>
<dbReference type="RefSeq" id="WP_130286000.1">
    <property type="nucleotide sequence ID" value="NZ_SGXE01000001.1"/>
</dbReference>
<protein>
    <recommendedName>
        <fullName evidence="3">DUF1684 domain-containing protein</fullName>
    </recommendedName>
</protein>
<dbReference type="PANTHER" id="PTHR41913">
    <property type="entry name" value="DUF1684 DOMAIN-CONTAINING PROTEIN"/>
    <property type="match status" value="1"/>
</dbReference>